<dbReference type="AlphaFoldDB" id="A0AAU9JTQ3"/>
<sequence length="143" mass="17160">MDDIDSADSYYMEAFKLFDYYNYCLYDCDLSSTIYLTDYFLSKNEIKKCEIVMKAWEVLKKIPILDCLQADMMLIEAKLKIKQGKREEADKCLNQIEKIYKIDKILVDPPEKMQLQHDEIWNWMEFADVMLRIEGWLKAEKIL</sequence>
<name>A0AAU9JTQ3_9CILI</name>
<protein>
    <submittedName>
        <fullName evidence="1">Uncharacterized protein</fullName>
    </submittedName>
</protein>
<proteinExistence type="predicted"/>
<dbReference type="Proteomes" id="UP001162131">
    <property type="component" value="Unassembled WGS sequence"/>
</dbReference>
<keyword evidence="2" id="KW-1185">Reference proteome</keyword>
<dbReference type="EMBL" id="CAJZBQ010000036">
    <property type="protein sequence ID" value="CAG9324269.1"/>
    <property type="molecule type" value="Genomic_DNA"/>
</dbReference>
<gene>
    <name evidence="1" type="ORF">BSTOLATCC_MIC36064</name>
</gene>
<organism evidence="1 2">
    <name type="scientific">Blepharisma stoltei</name>
    <dbReference type="NCBI Taxonomy" id="1481888"/>
    <lineage>
        <taxon>Eukaryota</taxon>
        <taxon>Sar</taxon>
        <taxon>Alveolata</taxon>
        <taxon>Ciliophora</taxon>
        <taxon>Postciliodesmatophora</taxon>
        <taxon>Heterotrichea</taxon>
        <taxon>Heterotrichida</taxon>
        <taxon>Blepharismidae</taxon>
        <taxon>Blepharisma</taxon>
    </lineage>
</organism>
<evidence type="ECO:0000313" key="2">
    <source>
        <dbReference type="Proteomes" id="UP001162131"/>
    </source>
</evidence>
<comment type="caution">
    <text evidence="1">The sequence shown here is derived from an EMBL/GenBank/DDBJ whole genome shotgun (WGS) entry which is preliminary data.</text>
</comment>
<accession>A0AAU9JTQ3</accession>
<evidence type="ECO:0000313" key="1">
    <source>
        <dbReference type="EMBL" id="CAG9324269.1"/>
    </source>
</evidence>
<reference evidence="1" key="1">
    <citation type="submission" date="2021-09" db="EMBL/GenBank/DDBJ databases">
        <authorList>
            <consortium name="AG Swart"/>
            <person name="Singh M."/>
            <person name="Singh A."/>
            <person name="Seah K."/>
            <person name="Emmerich C."/>
        </authorList>
    </citation>
    <scope>NUCLEOTIDE SEQUENCE</scope>
    <source>
        <strain evidence="1">ATCC30299</strain>
    </source>
</reference>